<dbReference type="GO" id="GO:0004386">
    <property type="term" value="F:helicase activity"/>
    <property type="evidence" value="ECO:0007669"/>
    <property type="project" value="UniProtKB-KW"/>
</dbReference>
<dbReference type="PROSITE" id="PS51192">
    <property type="entry name" value="HELICASE_ATP_BIND_1"/>
    <property type="match status" value="1"/>
</dbReference>
<proteinExistence type="predicted"/>
<keyword evidence="4" id="KW-0067">ATP-binding</keyword>
<dbReference type="Pfam" id="PF00271">
    <property type="entry name" value="Helicase_C"/>
    <property type="match status" value="1"/>
</dbReference>
<evidence type="ECO:0000259" key="6">
    <source>
        <dbReference type="PROSITE" id="PS51194"/>
    </source>
</evidence>
<dbReference type="Pfam" id="PF00270">
    <property type="entry name" value="DEAD"/>
    <property type="match status" value="1"/>
</dbReference>
<dbReference type="AlphaFoldDB" id="A0A6P6Y9S8"/>
<dbReference type="FunFam" id="3.40.50.300:FF:000083">
    <property type="entry name" value="ATP-dependent RNA helicase DOB1"/>
    <property type="match status" value="1"/>
</dbReference>
<evidence type="ECO:0000256" key="3">
    <source>
        <dbReference type="ARBA" id="ARBA00022806"/>
    </source>
</evidence>
<dbReference type="SMART" id="SM00487">
    <property type="entry name" value="DEXDc"/>
    <property type="match status" value="1"/>
</dbReference>
<dbReference type="GO" id="GO:0005524">
    <property type="term" value="F:ATP binding"/>
    <property type="evidence" value="ECO:0007669"/>
    <property type="project" value="UniProtKB-KW"/>
</dbReference>
<dbReference type="InterPro" id="IPR011545">
    <property type="entry name" value="DEAD/DEAH_box_helicase_dom"/>
</dbReference>
<feature type="domain" description="Helicase C-terminal" evidence="6">
    <location>
        <begin position="324"/>
        <end position="488"/>
    </location>
</feature>
<dbReference type="InterPro" id="IPR050699">
    <property type="entry name" value="RNA-DNA_Helicase"/>
</dbReference>
<keyword evidence="1" id="KW-0547">Nucleotide-binding</keyword>
<dbReference type="InterPro" id="IPR001650">
    <property type="entry name" value="Helicase_C-like"/>
</dbReference>
<dbReference type="KEGG" id="dpte:113795338"/>
<feature type="domain" description="Helicase ATP-binding" evidence="5">
    <location>
        <begin position="58"/>
        <end position="215"/>
    </location>
</feature>
<keyword evidence="3" id="KW-0347">Helicase</keyword>
<dbReference type="InterPro" id="IPR027417">
    <property type="entry name" value="P-loop_NTPase"/>
</dbReference>
<dbReference type="GO" id="GO:0005634">
    <property type="term" value="C:nucleus"/>
    <property type="evidence" value="ECO:0007669"/>
    <property type="project" value="TreeGrafter"/>
</dbReference>
<evidence type="ECO:0000313" key="8">
    <source>
        <dbReference type="RefSeq" id="XP_027201334.1"/>
    </source>
</evidence>
<evidence type="ECO:0000256" key="4">
    <source>
        <dbReference type="ARBA" id="ARBA00022840"/>
    </source>
</evidence>
<gene>
    <name evidence="8" type="primary">LOC113795338</name>
</gene>
<dbReference type="PROSITE" id="PS51194">
    <property type="entry name" value="HELICASE_CTER"/>
    <property type="match status" value="1"/>
</dbReference>
<dbReference type="CDD" id="cd18795">
    <property type="entry name" value="SF2_C_Ski2"/>
    <property type="match status" value="1"/>
</dbReference>
<evidence type="ECO:0000256" key="2">
    <source>
        <dbReference type="ARBA" id="ARBA00022801"/>
    </source>
</evidence>
<dbReference type="InterPro" id="IPR014001">
    <property type="entry name" value="Helicase_ATP-bd"/>
</dbReference>
<dbReference type="GO" id="GO:0016787">
    <property type="term" value="F:hydrolase activity"/>
    <property type="evidence" value="ECO:0007669"/>
    <property type="project" value="UniProtKB-KW"/>
</dbReference>
<sequence>MTPSYEVKTFSSPASDEKCSFCEHYRVQPRNYVAPAPRSKSACITFSYKLDEFQRIACECVDKLENVLVSAHTSAGKSTVALYAIQAAVDDNAKVVYTSPIKALSNQKFRDISEAYPDKVGLLTGDVCFNPAAQILIVTTEILRSMLFRGSAMMRELKWVIFDEVHYMRDRDRGVIWEEAIVLLPNSVNMIFLSATIPNSLEFASWICETKTRACNVVSTSFRPTPLCHYLFSDHASDFQLVKGKDCVVLRPAIESALAAVANSADLALDGAAKRARPRVGSAEHSLLGRVVAQCIKKKLLPVIVFAFSRREVQANAQLFGDFDLTDADEKAQIKEVFDNALATLSAEDRRVQQFAEQADLLVRGFGMHHGGLIPLLKEVTEILFEAGMIRVLFSTETFSMGLNMPARSVVFTNLRKYDGETTRMIAPSEYIQMSGRAGRRGLDPQGHSIVLLDFPYEAEQIANLLDGQPDPLDSRFHLMFSTVLNLLRVQGITPRYIIRRSFYAFQNQNKLALLLEQRDALQRKVERLTVPS</sequence>
<evidence type="ECO:0000313" key="7">
    <source>
        <dbReference type="Proteomes" id="UP000515146"/>
    </source>
</evidence>
<keyword evidence="2" id="KW-0378">Hydrolase</keyword>
<dbReference type="InParanoid" id="A0A6P6Y9S8"/>
<organism evidence="7 8">
    <name type="scientific">Dermatophagoides pteronyssinus</name>
    <name type="common">European house dust mite</name>
    <dbReference type="NCBI Taxonomy" id="6956"/>
    <lineage>
        <taxon>Eukaryota</taxon>
        <taxon>Metazoa</taxon>
        <taxon>Ecdysozoa</taxon>
        <taxon>Arthropoda</taxon>
        <taxon>Chelicerata</taxon>
        <taxon>Arachnida</taxon>
        <taxon>Acari</taxon>
        <taxon>Acariformes</taxon>
        <taxon>Sarcoptiformes</taxon>
        <taxon>Astigmata</taxon>
        <taxon>Psoroptidia</taxon>
        <taxon>Analgoidea</taxon>
        <taxon>Pyroglyphidae</taxon>
        <taxon>Dermatophagoidinae</taxon>
        <taxon>Dermatophagoides</taxon>
    </lineage>
</organism>
<evidence type="ECO:0000256" key="1">
    <source>
        <dbReference type="ARBA" id="ARBA00022741"/>
    </source>
</evidence>
<dbReference type="RefSeq" id="XP_027201334.1">
    <property type="nucleotide sequence ID" value="XM_027345533.1"/>
</dbReference>
<name>A0A6P6Y9S8_DERPT</name>
<dbReference type="Gene3D" id="3.40.50.300">
    <property type="entry name" value="P-loop containing nucleotide triphosphate hydrolases"/>
    <property type="match status" value="2"/>
</dbReference>
<accession>A0A6P6Y9S8</accession>
<dbReference type="PANTHER" id="PTHR12131:SF7">
    <property type="entry name" value="EXOSOME RNA HELICASE MTR4"/>
    <property type="match status" value="1"/>
</dbReference>
<dbReference type="GO" id="GO:0000460">
    <property type="term" value="P:maturation of 5.8S rRNA"/>
    <property type="evidence" value="ECO:0007669"/>
    <property type="project" value="TreeGrafter"/>
</dbReference>
<protein>
    <submittedName>
        <fullName evidence="8">Uncharacterized helicase C17H9.02-like</fullName>
    </submittedName>
</protein>
<dbReference type="GO" id="GO:0003676">
    <property type="term" value="F:nucleic acid binding"/>
    <property type="evidence" value="ECO:0007669"/>
    <property type="project" value="InterPro"/>
</dbReference>
<dbReference type="Proteomes" id="UP000515146">
    <property type="component" value="Unplaced"/>
</dbReference>
<evidence type="ECO:0000259" key="5">
    <source>
        <dbReference type="PROSITE" id="PS51192"/>
    </source>
</evidence>
<dbReference type="OMA" id="QYGNFIF"/>
<dbReference type="SUPFAM" id="SSF52540">
    <property type="entry name" value="P-loop containing nucleoside triphosphate hydrolases"/>
    <property type="match status" value="1"/>
</dbReference>
<dbReference type="PANTHER" id="PTHR12131">
    <property type="entry name" value="ATP-DEPENDENT RNA AND DNA HELICASE"/>
    <property type="match status" value="1"/>
</dbReference>
<dbReference type="OrthoDB" id="64767at2759"/>
<reference evidence="8" key="1">
    <citation type="submission" date="2025-08" db="UniProtKB">
        <authorList>
            <consortium name="RefSeq"/>
        </authorList>
    </citation>
    <scope>IDENTIFICATION</scope>
    <source>
        <strain evidence="8">Airmid</strain>
    </source>
</reference>
<dbReference type="SMART" id="SM00490">
    <property type="entry name" value="HELICc"/>
    <property type="match status" value="1"/>
</dbReference>
<keyword evidence="7" id="KW-1185">Reference proteome</keyword>